<dbReference type="Proteomes" id="UP000318478">
    <property type="component" value="Unassembled WGS sequence"/>
</dbReference>
<accession>A0A5C5YGC3</accession>
<dbReference type="InterPro" id="IPR036415">
    <property type="entry name" value="Lamin_tail_dom_sf"/>
</dbReference>
<proteinExistence type="predicted"/>
<evidence type="ECO:0000313" key="4">
    <source>
        <dbReference type="Proteomes" id="UP000318478"/>
    </source>
</evidence>
<evidence type="ECO:0000259" key="2">
    <source>
        <dbReference type="PROSITE" id="PS51841"/>
    </source>
</evidence>
<dbReference type="Pfam" id="PF00932">
    <property type="entry name" value="LTD"/>
    <property type="match status" value="1"/>
</dbReference>
<gene>
    <name evidence="3" type="ORF">Pla123a_39070</name>
</gene>
<feature type="domain" description="LTD" evidence="2">
    <location>
        <begin position="21"/>
        <end position="143"/>
    </location>
</feature>
<dbReference type="Gene3D" id="2.60.40.1260">
    <property type="entry name" value="Lamin Tail domain"/>
    <property type="match status" value="1"/>
</dbReference>
<sequence length="522" mass="54479" precursor="true">MNSAWRLLGNAPTRIASALAAGLLLTAGANAQVVINELAYDSSPNASRFAEYIELYNAGASAVNIGDWSVASIELADNFLFFEDFIPSGTMLAAGEYYVLGATGTPNLDQDLGNSLDLWPNANTVIELRNGPTTIVDAIAYEANKGNANLTAAQIAEVGAGWWGNTQNYDRPDHPISIGRYIDGRDTNNSGADFGIVPTTPGASNGLLMTGAYSIPDVDGLSAASNDPVPGMSGSFTVPRVVDPTVVDTINPNAIPASPQGGNAIMAWDESGGGNMSFAPELITSYDMYAYIDTVPYGGGGAESTTYGIGTTGSLHNLPDPTGLFFGDVGTANGNTGIGWVIQKEDSASLNRVMLVDFNDGGPSNPASGDWTVLESIEMGEMASDWYRLSLDYDPVTGDVVAVFGDQTFTHTATTDMIGTFYIGYRESVDQSLVQIRPPTFDMIGEASGLAGDFTGDGLVDAADYVFWRDDNGATLTPGDYAVWASNYGAMAAPGPSAAAAPEPTALLLAALVGVGFVCRRS</sequence>
<organism evidence="3 4">
    <name type="scientific">Posidoniimonas polymericola</name>
    <dbReference type="NCBI Taxonomy" id="2528002"/>
    <lineage>
        <taxon>Bacteria</taxon>
        <taxon>Pseudomonadati</taxon>
        <taxon>Planctomycetota</taxon>
        <taxon>Planctomycetia</taxon>
        <taxon>Pirellulales</taxon>
        <taxon>Lacipirellulaceae</taxon>
        <taxon>Posidoniimonas</taxon>
    </lineage>
</organism>
<keyword evidence="4" id="KW-1185">Reference proteome</keyword>
<dbReference type="InterPro" id="IPR001322">
    <property type="entry name" value="Lamin_tail_dom"/>
</dbReference>
<dbReference type="AlphaFoldDB" id="A0A5C5YGC3"/>
<name>A0A5C5YGC3_9BACT</name>
<feature type="signal peptide" evidence="1">
    <location>
        <begin position="1"/>
        <end position="31"/>
    </location>
</feature>
<evidence type="ECO:0000256" key="1">
    <source>
        <dbReference type="SAM" id="SignalP"/>
    </source>
</evidence>
<dbReference type="EMBL" id="SJPO01000010">
    <property type="protein sequence ID" value="TWT73571.1"/>
    <property type="molecule type" value="Genomic_DNA"/>
</dbReference>
<keyword evidence="1" id="KW-0732">Signal</keyword>
<dbReference type="SUPFAM" id="SSF74853">
    <property type="entry name" value="Lamin A/C globular tail domain"/>
    <property type="match status" value="1"/>
</dbReference>
<feature type="chain" id="PRO_5022952162" description="LTD domain-containing protein" evidence="1">
    <location>
        <begin position="32"/>
        <end position="522"/>
    </location>
</feature>
<comment type="caution">
    <text evidence="3">The sequence shown here is derived from an EMBL/GenBank/DDBJ whole genome shotgun (WGS) entry which is preliminary data.</text>
</comment>
<reference evidence="3 4" key="1">
    <citation type="submission" date="2019-02" db="EMBL/GenBank/DDBJ databases">
        <title>Deep-cultivation of Planctomycetes and their phenomic and genomic characterization uncovers novel biology.</title>
        <authorList>
            <person name="Wiegand S."/>
            <person name="Jogler M."/>
            <person name="Boedeker C."/>
            <person name="Pinto D."/>
            <person name="Vollmers J."/>
            <person name="Rivas-Marin E."/>
            <person name="Kohn T."/>
            <person name="Peeters S.H."/>
            <person name="Heuer A."/>
            <person name="Rast P."/>
            <person name="Oberbeckmann S."/>
            <person name="Bunk B."/>
            <person name="Jeske O."/>
            <person name="Meyerdierks A."/>
            <person name="Storesund J.E."/>
            <person name="Kallscheuer N."/>
            <person name="Luecker S."/>
            <person name="Lage O.M."/>
            <person name="Pohl T."/>
            <person name="Merkel B.J."/>
            <person name="Hornburger P."/>
            <person name="Mueller R.-W."/>
            <person name="Bruemmer F."/>
            <person name="Labrenz M."/>
            <person name="Spormann A.M."/>
            <person name="Op Den Camp H."/>
            <person name="Overmann J."/>
            <person name="Amann R."/>
            <person name="Jetten M.S.M."/>
            <person name="Mascher T."/>
            <person name="Medema M.H."/>
            <person name="Devos D.P."/>
            <person name="Kaster A.-K."/>
            <person name="Ovreas L."/>
            <person name="Rohde M."/>
            <person name="Galperin M.Y."/>
            <person name="Jogler C."/>
        </authorList>
    </citation>
    <scope>NUCLEOTIDE SEQUENCE [LARGE SCALE GENOMIC DNA]</scope>
    <source>
        <strain evidence="3 4">Pla123a</strain>
    </source>
</reference>
<dbReference type="PROSITE" id="PS51841">
    <property type="entry name" value="LTD"/>
    <property type="match status" value="1"/>
</dbReference>
<protein>
    <recommendedName>
        <fullName evidence="2">LTD domain-containing protein</fullName>
    </recommendedName>
</protein>
<evidence type="ECO:0000313" key="3">
    <source>
        <dbReference type="EMBL" id="TWT73571.1"/>
    </source>
</evidence>